<dbReference type="Proteomes" id="UP000272428">
    <property type="component" value="Unassembled WGS sequence"/>
</dbReference>
<accession>A0A495SLD5</accession>
<dbReference type="EMBL" id="RBXB01000001">
    <property type="protein sequence ID" value="RKT01038.1"/>
    <property type="molecule type" value="Genomic_DNA"/>
</dbReference>
<sequence>MFKLDKDENLLSLQRQENMPTDFVKFQYMDKNYELPTDKTDFIISVNNETGETDDKKEGKYFGMQIIKYSSGRVMIKGSIHKFFNRTDFNGNDFDMQNLSIALKDLETEIGLKPEYCKLENIEIGVNIQLPFNPNKILQNLLFHRSVEFNKTISGAFYYQSAKRDYIVKIYNKTAQYEKKLKKYSENQSFMKPDEKKQFTLFKKTVNEHLQPNTLRFELKFLKMNVLNDLGIVYLSDLIKPEMVDTFKNLLLKEFEEVYFYDYTTDETNMKKTEINKLKDYRNPNYWVNLNKKDKYYHKRKFQEMTLKYSQNIKAKVLELIKQKIEKMREKSLDFSTDNFTENGKRKFRLFDRSDIGSKSPKLTT</sequence>
<evidence type="ECO:0000313" key="1">
    <source>
        <dbReference type="EMBL" id="RKT01038.1"/>
    </source>
</evidence>
<name>A0A495SLD5_9FLAO</name>
<gene>
    <name evidence="1" type="ORF">BCF58_0249</name>
</gene>
<reference evidence="1 2" key="1">
    <citation type="submission" date="2018-10" db="EMBL/GenBank/DDBJ databases">
        <title>Genomic Encyclopedia of Archaeal and Bacterial Type Strains, Phase II (KMG-II): from individual species to whole genera.</title>
        <authorList>
            <person name="Goeker M."/>
        </authorList>
    </citation>
    <scope>NUCLEOTIDE SEQUENCE [LARGE SCALE GENOMIC DNA]</scope>
    <source>
        <strain evidence="1 2">DSM 14219</strain>
    </source>
</reference>
<comment type="caution">
    <text evidence="1">The sequence shown here is derived from an EMBL/GenBank/DDBJ whole genome shotgun (WGS) entry which is preliminary data.</text>
</comment>
<proteinExistence type="predicted"/>
<protein>
    <submittedName>
        <fullName evidence="1">Uncharacterized protein</fullName>
    </submittedName>
</protein>
<organism evidence="1 2">
    <name type="scientific">Chryseobacterium defluvii</name>
    <dbReference type="NCBI Taxonomy" id="160396"/>
    <lineage>
        <taxon>Bacteria</taxon>
        <taxon>Pseudomonadati</taxon>
        <taxon>Bacteroidota</taxon>
        <taxon>Flavobacteriia</taxon>
        <taxon>Flavobacteriales</taxon>
        <taxon>Weeksellaceae</taxon>
        <taxon>Chryseobacterium group</taxon>
        <taxon>Chryseobacterium</taxon>
    </lineage>
</organism>
<keyword evidence="2" id="KW-1185">Reference proteome</keyword>
<evidence type="ECO:0000313" key="2">
    <source>
        <dbReference type="Proteomes" id="UP000272428"/>
    </source>
</evidence>
<dbReference type="AlphaFoldDB" id="A0A495SLD5"/>